<gene>
    <name evidence="2" type="ORF">PSYICH_LOCUS10747</name>
</gene>
<sequence length="113" mass="12593">MTHYNDYIPPSESLDPVLIIFYVLIGVVTIAQVFYIFYSRYSYKTFKNVLLQRGRLLQIVPIVTVSTIQSVQGGVQNVVHPVDFQASAPSNLYTAADGSRIIDNKVAPPAYVP</sequence>
<dbReference type="EMBL" id="OV651816">
    <property type="protein sequence ID" value="CAH1109542.1"/>
    <property type="molecule type" value="Genomic_DNA"/>
</dbReference>
<keyword evidence="1" id="KW-0812">Transmembrane</keyword>
<protein>
    <submittedName>
        <fullName evidence="2">Uncharacterized protein</fullName>
    </submittedName>
</protein>
<proteinExistence type="predicted"/>
<feature type="transmembrane region" description="Helical" evidence="1">
    <location>
        <begin position="19"/>
        <end position="38"/>
    </location>
</feature>
<accession>A0A9P0CU94</accession>
<name>A0A9P0CU94_9CUCU</name>
<keyword evidence="1" id="KW-1133">Transmembrane helix</keyword>
<reference evidence="2" key="1">
    <citation type="submission" date="2022-01" db="EMBL/GenBank/DDBJ databases">
        <authorList>
            <person name="King R."/>
        </authorList>
    </citation>
    <scope>NUCLEOTIDE SEQUENCE</scope>
</reference>
<dbReference type="OrthoDB" id="6780143at2759"/>
<evidence type="ECO:0000313" key="2">
    <source>
        <dbReference type="EMBL" id="CAH1109542.1"/>
    </source>
</evidence>
<keyword evidence="3" id="KW-1185">Reference proteome</keyword>
<keyword evidence="1" id="KW-0472">Membrane</keyword>
<evidence type="ECO:0000256" key="1">
    <source>
        <dbReference type="SAM" id="Phobius"/>
    </source>
</evidence>
<organism evidence="2 3">
    <name type="scientific">Psylliodes chrysocephalus</name>
    <dbReference type="NCBI Taxonomy" id="3402493"/>
    <lineage>
        <taxon>Eukaryota</taxon>
        <taxon>Metazoa</taxon>
        <taxon>Ecdysozoa</taxon>
        <taxon>Arthropoda</taxon>
        <taxon>Hexapoda</taxon>
        <taxon>Insecta</taxon>
        <taxon>Pterygota</taxon>
        <taxon>Neoptera</taxon>
        <taxon>Endopterygota</taxon>
        <taxon>Coleoptera</taxon>
        <taxon>Polyphaga</taxon>
        <taxon>Cucujiformia</taxon>
        <taxon>Chrysomeloidea</taxon>
        <taxon>Chrysomelidae</taxon>
        <taxon>Galerucinae</taxon>
        <taxon>Alticini</taxon>
        <taxon>Psylliodes</taxon>
    </lineage>
</organism>
<dbReference type="AlphaFoldDB" id="A0A9P0CU94"/>
<evidence type="ECO:0000313" key="3">
    <source>
        <dbReference type="Proteomes" id="UP001153636"/>
    </source>
</evidence>
<dbReference type="Proteomes" id="UP001153636">
    <property type="component" value="Chromosome 4"/>
</dbReference>